<evidence type="ECO:0000256" key="3">
    <source>
        <dbReference type="ARBA" id="ARBA00022552"/>
    </source>
</evidence>
<protein>
    <submittedName>
        <fullName evidence="7">Ribosomal RNA processing protein 1 homolog</fullName>
    </submittedName>
</protein>
<organism evidence="7">
    <name type="scientific">Enterobius vermicularis</name>
    <name type="common">Human pinworm</name>
    <dbReference type="NCBI Taxonomy" id="51028"/>
    <lineage>
        <taxon>Eukaryota</taxon>
        <taxon>Metazoa</taxon>
        <taxon>Ecdysozoa</taxon>
        <taxon>Nematoda</taxon>
        <taxon>Chromadorea</taxon>
        <taxon>Rhabditida</taxon>
        <taxon>Spirurina</taxon>
        <taxon>Oxyuridomorpha</taxon>
        <taxon>Oxyuroidea</taxon>
        <taxon>Oxyuridae</taxon>
        <taxon>Enterobius</taxon>
    </lineage>
</organism>
<name>A0A0N4V3Z0_ENTVE</name>
<evidence type="ECO:0000256" key="2">
    <source>
        <dbReference type="ARBA" id="ARBA00006374"/>
    </source>
</evidence>
<reference evidence="5 6" key="2">
    <citation type="submission" date="2018-10" db="EMBL/GenBank/DDBJ databases">
        <authorList>
            <consortium name="Pathogen Informatics"/>
        </authorList>
    </citation>
    <scope>NUCLEOTIDE SEQUENCE [LARGE SCALE GENOMIC DNA]</scope>
</reference>
<dbReference type="EMBL" id="UXUI01007876">
    <property type="protein sequence ID" value="VDD89752.1"/>
    <property type="molecule type" value="Genomic_DNA"/>
</dbReference>
<dbReference type="InterPro" id="IPR010301">
    <property type="entry name" value="RRP1"/>
</dbReference>
<evidence type="ECO:0000313" key="5">
    <source>
        <dbReference type="EMBL" id="VDD89752.1"/>
    </source>
</evidence>
<dbReference type="WBParaSite" id="EVEC_0000479501-mRNA-1">
    <property type="protein sequence ID" value="EVEC_0000479501-mRNA-1"/>
    <property type="gene ID" value="EVEC_0000479501"/>
</dbReference>
<dbReference type="STRING" id="51028.A0A0N4V3Z0"/>
<evidence type="ECO:0000256" key="4">
    <source>
        <dbReference type="ARBA" id="ARBA00023242"/>
    </source>
</evidence>
<keyword evidence="6" id="KW-1185">Reference proteome</keyword>
<dbReference type="AlphaFoldDB" id="A0A0N4V3Z0"/>
<evidence type="ECO:0000313" key="7">
    <source>
        <dbReference type="WBParaSite" id="EVEC_0000479501-mRNA-1"/>
    </source>
</evidence>
<dbReference type="OrthoDB" id="2019504at2759"/>
<comment type="subcellular location">
    <subcellularLocation>
        <location evidence="1">Nucleus</location>
    </subcellularLocation>
</comment>
<dbReference type="GO" id="GO:0006364">
    <property type="term" value="P:rRNA processing"/>
    <property type="evidence" value="ECO:0007669"/>
    <property type="project" value="UniProtKB-KW"/>
</dbReference>
<keyword evidence="4" id="KW-0539">Nucleus</keyword>
<dbReference type="PANTHER" id="PTHR13026">
    <property type="entry name" value="NNP-1 PROTEIN NOVEL NUCLEAR PROTEIN 1 NOP52"/>
    <property type="match status" value="1"/>
</dbReference>
<keyword evidence="3" id="KW-0698">rRNA processing</keyword>
<dbReference type="Proteomes" id="UP000274131">
    <property type="component" value="Unassembled WGS sequence"/>
</dbReference>
<proteinExistence type="inferred from homology"/>
<dbReference type="Pfam" id="PF05997">
    <property type="entry name" value="Nop52"/>
    <property type="match status" value="1"/>
</dbReference>
<dbReference type="PANTHER" id="PTHR13026:SF0">
    <property type="entry name" value="RIBOSOMAL RNA PROCESSING 1B"/>
    <property type="match status" value="1"/>
</dbReference>
<gene>
    <name evidence="5" type="ORF">EVEC_LOCUS4503</name>
</gene>
<dbReference type="GO" id="GO:0030688">
    <property type="term" value="C:preribosome, small subunit precursor"/>
    <property type="evidence" value="ECO:0007669"/>
    <property type="project" value="InterPro"/>
</dbReference>
<dbReference type="GO" id="GO:0005634">
    <property type="term" value="C:nucleus"/>
    <property type="evidence" value="ECO:0007669"/>
    <property type="project" value="UniProtKB-SubCell"/>
</dbReference>
<sequence length="331" mass="38606">MWELTEEEAVLAQKLASGEPTIRKRALRLMDKWVKEASTSHKFNEESMEALCKGLYYGMWMQDKMIVQEELADFFGSLINHFEKELDSVLYIKSFFVVISDEWSRMDRWRMDKFLMLVRRLVRALFGRLKKQQWPVLSCQLYLEMFKTTVISEGTACPDGLKFHFASVYLDELDNAGGLSVEQVNDFLLPYAELLTKKLITDYLFDSVLDEIFISILHVFKEEFLKRQAKGEHNSDVMETEEVGLKFDYGAIVKMLRKVAKNREINSSRRRRFKLAAAGKYPFEVPVVSSRKAARERMKEEFDKALSRLLKNQKKIKGSKATKKTGKLSKK</sequence>
<evidence type="ECO:0000313" key="6">
    <source>
        <dbReference type="Proteomes" id="UP000274131"/>
    </source>
</evidence>
<reference evidence="7" key="1">
    <citation type="submission" date="2017-02" db="UniProtKB">
        <authorList>
            <consortium name="WormBaseParasite"/>
        </authorList>
    </citation>
    <scope>IDENTIFICATION</scope>
</reference>
<comment type="similarity">
    <text evidence="2">Belongs to the RRP1 family.</text>
</comment>
<evidence type="ECO:0000256" key="1">
    <source>
        <dbReference type="ARBA" id="ARBA00004123"/>
    </source>
</evidence>
<accession>A0A0N4V3Z0</accession>